<dbReference type="EMBL" id="LR862149">
    <property type="protein sequence ID" value="CAD1831710.1"/>
    <property type="molecule type" value="Genomic_DNA"/>
</dbReference>
<dbReference type="PANTHER" id="PTHR13778:SF48">
    <property type="entry name" value="GALACTURONOSYLTRANSFERASE-LIKE 7-RELATED"/>
    <property type="match status" value="1"/>
</dbReference>
<sequence>MRRVLGLGLGLRRGPRPHRAGVAAACDKALRDDASACDPASASTCDAALVHIALGHYRLRRGPASPSACDTALRRGLASLPPRTRPWPRPAMRPSSTSRWMRVEWRAWIYELGSLPPLMLVFAGREAGIEHRWNQHGLGGDNARPATAAATSAGAAAASLICGWRRRGHVRRWRRL</sequence>
<dbReference type="GO" id="GO:0016757">
    <property type="term" value="F:glycosyltransferase activity"/>
    <property type="evidence" value="ECO:0007669"/>
    <property type="project" value="UniProtKB-KW"/>
</dbReference>
<keyword evidence="2" id="KW-0328">Glycosyltransferase</keyword>
<evidence type="ECO:0000256" key="3">
    <source>
        <dbReference type="ARBA" id="ARBA00022679"/>
    </source>
</evidence>
<organism evidence="4">
    <name type="scientific">Ananas comosus var. bracteatus</name>
    <name type="common">red pineapple</name>
    <dbReference type="NCBI Taxonomy" id="296719"/>
    <lineage>
        <taxon>Eukaryota</taxon>
        <taxon>Viridiplantae</taxon>
        <taxon>Streptophyta</taxon>
        <taxon>Embryophyta</taxon>
        <taxon>Tracheophyta</taxon>
        <taxon>Spermatophyta</taxon>
        <taxon>Magnoliopsida</taxon>
        <taxon>Liliopsida</taxon>
        <taxon>Poales</taxon>
        <taxon>Bromeliaceae</taxon>
        <taxon>Bromelioideae</taxon>
        <taxon>Ananas</taxon>
    </lineage>
</organism>
<evidence type="ECO:0000256" key="1">
    <source>
        <dbReference type="ARBA" id="ARBA00004877"/>
    </source>
</evidence>
<reference evidence="4" key="1">
    <citation type="submission" date="2020-07" db="EMBL/GenBank/DDBJ databases">
        <authorList>
            <person name="Lin J."/>
        </authorList>
    </citation>
    <scope>NUCLEOTIDE SEQUENCE</scope>
</reference>
<accession>A0A6V7PLH5</accession>
<dbReference type="GO" id="GO:0005794">
    <property type="term" value="C:Golgi apparatus"/>
    <property type="evidence" value="ECO:0007669"/>
    <property type="project" value="TreeGrafter"/>
</dbReference>
<dbReference type="AlphaFoldDB" id="A0A6V7PLH5"/>
<evidence type="ECO:0000256" key="2">
    <source>
        <dbReference type="ARBA" id="ARBA00022676"/>
    </source>
</evidence>
<dbReference type="InterPro" id="IPR050748">
    <property type="entry name" value="Glycosyltrans_8_dom-fam"/>
</dbReference>
<name>A0A6V7PLH5_ANACO</name>
<dbReference type="PANTHER" id="PTHR13778">
    <property type="entry name" value="GLYCOSYLTRANSFERASE 8 DOMAIN-CONTAINING PROTEIN"/>
    <property type="match status" value="1"/>
</dbReference>
<protein>
    <submittedName>
        <fullName evidence="4">Uncharacterized protein</fullName>
    </submittedName>
</protein>
<gene>
    <name evidence="4" type="ORF">CB5_LOCUS14921</name>
</gene>
<comment type="pathway">
    <text evidence="1">Glycan metabolism; pectin biosynthesis.</text>
</comment>
<proteinExistence type="predicted"/>
<evidence type="ECO:0000313" key="4">
    <source>
        <dbReference type="EMBL" id="CAD1831710.1"/>
    </source>
</evidence>
<keyword evidence="3" id="KW-0808">Transferase</keyword>